<keyword evidence="2" id="KW-1185">Reference proteome</keyword>
<dbReference type="EMBL" id="JACSDY010000005">
    <property type="protein sequence ID" value="KAF7426943.1"/>
    <property type="molecule type" value="Genomic_DNA"/>
</dbReference>
<evidence type="ECO:0000313" key="2">
    <source>
        <dbReference type="Proteomes" id="UP000600918"/>
    </source>
</evidence>
<gene>
    <name evidence="1" type="ORF">H0235_006637</name>
</gene>
<evidence type="ECO:0000313" key="1">
    <source>
        <dbReference type="EMBL" id="KAF7426943.1"/>
    </source>
</evidence>
<protein>
    <submittedName>
        <fullName evidence="1">Uncharacterized protein</fullName>
    </submittedName>
</protein>
<accession>A0A834P329</accession>
<name>A0A834P329_VESPE</name>
<reference evidence="1" key="1">
    <citation type="journal article" date="2020" name="G3 (Bethesda)">
        <title>High-Quality Assemblies for Three Invasive Social Wasps from the &lt;i&gt;Vespula&lt;/i&gt; Genus.</title>
        <authorList>
            <person name="Harrop T.W.R."/>
            <person name="Guhlin J."/>
            <person name="McLaughlin G.M."/>
            <person name="Permina E."/>
            <person name="Stockwell P."/>
            <person name="Gilligan J."/>
            <person name="Le Lec M.F."/>
            <person name="Gruber M.A.M."/>
            <person name="Quinn O."/>
            <person name="Lovegrove M."/>
            <person name="Duncan E.J."/>
            <person name="Remnant E.J."/>
            <person name="Van Eeckhoven J."/>
            <person name="Graham B."/>
            <person name="Knapp R.A."/>
            <person name="Langford K.W."/>
            <person name="Kronenberg Z."/>
            <person name="Press M.O."/>
            <person name="Eacker S.M."/>
            <person name="Wilson-Rankin E.E."/>
            <person name="Purcell J."/>
            <person name="Lester P.J."/>
            <person name="Dearden P.K."/>
        </authorList>
    </citation>
    <scope>NUCLEOTIDE SEQUENCE</scope>
    <source>
        <strain evidence="1">Volc-1</strain>
    </source>
</reference>
<dbReference type="AlphaFoldDB" id="A0A834P329"/>
<comment type="caution">
    <text evidence="1">The sequence shown here is derived from an EMBL/GenBank/DDBJ whole genome shotgun (WGS) entry which is preliminary data.</text>
</comment>
<dbReference type="Proteomes" id="UP000600918">
    <property type="component" value="Unassembled WGS sequence"/>
</dbReference>
<organism evidence="1 2">
    <name type="scientific">Vespula pensylvanica</name>
    <name type="common">Western yellow jacket</name>
    <name type="synonym">Wasp</name>
    <dbReference type="NCBI Taxonomy" id="30213"/>
    <lineage>
        <taxon>Eukaryota</taxon>
        <taxon>Metazoa</taxon>
        <taxon>Ecdysozoa</taxon>
        <taxon>Arthropoda</taxon>
        <taxon>Hexapoda</taxon>
        <taxon>Insecta</taxon>
        <taxon>Pterygota</taxon>
        <taxon>Neoptera</taxon>
        <taxon>Endopterygota</taxon>
        <taxon>Hymenoptera</taxon>
        <taxon>Apocrita</taxon>
        <taxon>Aculeata</taxon>
        <taxon>Vespoidea</taxon>
        <taxon>Vespidae</taxon>
        <taxon>Vespinae</taxon>
        <taxon>Vespula</taxon>
    </lineage>
</organism>
<proteinExistence type="predicted"/>
<sequence>MAVMGDGGDDDSLGLDWKDLLPVEELQTKFKLLVDSRGTARHGTARYGTAGITPAMQQRERREVKDSEIRSGDCSYYYDAVLSVGRYARRFWKSQNSDLEIDLMAVMV</sequence>